<sequence length="197" mass="22318">MHLYLSSGKAWRGDFATEDGRVLYKTMSPRVSIGGGPISITKLQRESGNSVDNYVPLAEIQYYTKIRLNKLRFKKSTIKIGNTDIAAKDLLKVGHTKLWTTGYGERNYDAPDGKQYTWKIGINKCNLFLKDTETLVATFHRKNILSRGVETASLEIFSLGEHMVDEIIITFVYMERLRKEELRTRFSAAGDKIGGSD</sequence>
<dbReference type="Proteomes" id="UP000807306">
    <property type="component" value="Unassembled WGS sequence"/>
</dbReference>
<dbReference type="InterPro" id="IPR046528">
    <property type="entry name" value="DUF6593"/>
</dbReference>
<dbReference type="EMBL" id="MU157954">
    <property type="protein sequence ID" value="KAF9522244.1"/>
    <property type="molecule type" value="Genomic_DNA"/>
</dbReference>
<name>A0A9P6JIS8_9AGAR</name>
<proteinExistence type="predicted"/>
<gene>
    <name evidence="2" type="ORF">CPB83DRAFT_887643</name>
</gene>
<dbReference type="AlphaFoldDB" id="A0A9P6JIS8"/>
<keyword evidence="3" id="KW-1185">Reference proteome</keyword>
<comment type="caution">
    <text evidence="2">The sequence shown here is derived from an EMBL/GenBank/DDBJ whole genome shotgun (WGS) entry which is preliminary data.</text>
</comment>
<evidence type="ECO:0000313" key="2">
    <source>
        <dbReference type="EMBL" id="KAF9522244.1"/>
    </source>
</evidence>
<protein>
    <recommendedName>
        <fullName evidence="1">DUF6593 domain-containing protein</fullName>
    </recommendedName>
</protein>
<feature type="domain" description="DUF6593" evidence="1">
    <location>
        <begin position="15"/>
        <end position="180"/>
    </location>
</feature>
<accession>A0A9P6JIS8</accession>
<dbReference type="Pfam" id="PF20236">
    <property type="entry name" value="DUF6593"/>
    <property type="match status" value="1"/>
</dbReference>
<dbReference type="OrthoDB" id="3360976at2759"/>
<reference evidence="2" key="1">
    <citation type="submission" date="2020-11" db="EMBL/GenBank/DDBJ databases">
        <authorList>
            <consortium name="DOE Joint Genome Institute"/>
            <person name="Ahrendt S."/>
            <person name="Riley R."/>
            <person name="Andreopoulos W."/>
            <person name="Labutti K."/>
            <person name="Pangilinan J."/>
            <person name="Ruiz-Duenas F.J."/>
            <person name="Barrasa J.M."/>
            <person name="Sanchez-Garcia M."/>
            <person name="Camarero S."/>
            <person name="Miyauchi S."/>
            <person name="Serrano A."/>
            <person name="Linde D."/>
            <person name="Babiker R."/>
            <person name="Drula E."/>
            <person name="Ayuso-Fernandez I."/>
            <person name="Pacheco R."/>
            <person name="Padilla G."/>
            <person name="Ferreira P."/>
            <person name="Barriuso J."/>
            <person name="Kellner H."/>
            <person name="Castanera R."/>
            <person name="Alfaro M."/>
            <person name="Ramirez L."/>
            <person name="Pisabarro A.G."/>
            <person name="Kuo A."/>
            <person name="Tritt A."/>
            <person name="Lipzen A."/>
            <person name="He G."/>
            <person name="Yan M."/>
            <person name="Ng V."/>
            <person name="Cullen D."/>
            <person name="Martin F."/>
            <person name="Rosso M.-N."/>
            <person name="Henrissat B."/>
            <person name="Hibbett D."/>
            <person name="Martinez A.T."/>
            <person name="Grigoriev I.V."/>
        </authorList>
    </citation>
    <scope>NUCLEOTIDE SEQUENCE</scope>
    <source>
        <strain evidence="2">CBS 506.95</strain>
    </source>
</reference>
<organism evidence="2 3">
    <name type="scientific">Crepidotus variabilis</name>
    <dbReference type="NCBI Taxonomy" id="179855"/>
    <lineage>
        <taxon>Eukaryota</taxon>
        <taxon>Fungi</taxon>
        <taxon>Dikarya</taxon>
        <taxon>Basidiomycota</taxon>
        <taxon>Agaricomycotina</taxon>
        <taxon>Agaricomycetes</taxon>
        <taxon>Agaricomycetidae</taxon>
        <taxon>Agaricales</taxon>
        <taxon>Agaricineae</taxon>
        <taxon>Crepidotaceae</taxon>
        <taxon>Crepidotus</taxon>
    </lineage>
</organism>
<evidence type="ECO:0000259" key="1">
    <source>
        <dbReference type="Pfam" id="PF20236"/>
    </source>
</evidence>
<evidence type="ECO:0000313" key="3">
    <source>
        <dbReference type="Proteomes" id="UP000807306"/>
    </source>
</evidence>